<gene>
    <name evidence="2" type="ORF">L227DRAFT_560999</name>
</gene>
<dbReference type="OrthoDB" id="2692569at2759"/>
<proteinExistence type="predicted"/>
<evidence type="ECO:0000313" key="3">
    <source>
        <dbReference type="Proteomes" id="UP000313359"/>
    </source>
</evidence>
<evidence type="ECO:0000256" key="1">
    <source>
        <dbReference type="SAM" id="MobiDB-lite"/>
    </source>
</evidence>
<evidence type="ECO:0000313" key="2">
    <source>
        <dbReference type="EMBL" id="RPD64300.1"/>
    </source>
</evidence>
<keyword evidence="3" id="KW-1185">Reference proteome</keyword>
<protein>
    <submittedName>
        <fullName evidence="2">Uncharacterized protein</fullName>
    </submittedName>
</protein>
<dbReference type="AlphaFoldDB" id="A0A5C2SKY7"/>
<name>A0A5C2SKY7_9APHY</name>
<feature type="region of interest" description="Disordered" evidence="1">
    <location>
        <begin position="1"/>
        <end position="82"/>
    </location>
</feature>
<dbReference type="Proteomes" id="UP000313359">
    <property type="component" value="Unassembled WGS sequence"/>
</dbReference>
<feature type="compositionally biased region" description="Basic residues" evidence="1">
    <location>
        <begin position="9"/>
        <end position="22"/>
    </location>
</feature>
<reference evidence="2" key="1">
    <citation type="journal article" date="2018" name="Genome Biol. Evol.">
        <title>Genomics and development of Lentinus tigrinus, a white-rot wood-decaying mushroom with dimorphic fruiting bodies.</title>
        <authorList>
            <person name="Wu B."/>
            <person name="Xu Z."/>
            <person name="Knudson A."/>
            <person name="Carlson A."/>
            <person name="Chen N."/>
            <person name="Kovaka S."/>
            <person name="LaButti K."/>
            <person name="Lipzen A."/>
            <person name="Pennachio C."/>
            <person name="Riley R."/>
            <person name="Schakwitz W."/>
            <person name="Umezawa K."/>
            <person name="Ohm R.A."/>
            <person name="Grigoriev I.V."/>
            <person name="Nagy L.G."/>
            <person name="Gibbons J."/>
            <person name="Hibbett D."/>
        </authorList>
    </citation>
    <scope>NUCLEOTIDE SEQUENCE [LARGE SCALE GENOMIC DNA]</scope>
    <source>
        <strain evidence="2">ALCF2SS1-6</strain>
    </source>
</reference>
<accession>A0A5C2SKY7</accession>
<dbReference type="STRING" id="1328759.A0A5C2SKY7"/>
<dbReference type="EMBL" id="ML122254">
    <property type="protein sequence ID" value="RPD64300.1"/>
    <property type="molecule type" value="Genomic_DNA"/>
</dbReference>
<sequence>MSGSSAKRAAQKRRAAARKKRQNAPIVVNSDSETSSHIELSDSGSEALPPKKKACRAAVQDTDEEDAERAKAGIVVQEPEDPEAELARLQETWVAPTYAFFSPDVAFGHDDDGRRYHDFRCAAKSCKSVKGRIVRRYLDTKDARLTGNLRKHARRCWGDDAIERTDEADDAD</sequence>
<organism evidence="2 3">
    <name type="scientific">Lentinus tigrinus ALCF2SS1-6</name>
    <dbReference type="NCBI Taxonomy" id="1328759"/>
    <lineage>
        <taxon>Eukaryota</taxon>
        <taxon>Fungi</taxon>
        <taxon>Dikarya</taxon>
        <taxon>Basidiomycota</taxon>
        <taxon>Agaricomycotina</taxon>
        <taxon>Agaricomycetes</taxon>
        <taxon>Polyporales</taxon>
        <taxon>Polyporaceae</taxon>
        <taxon>Lentinus</taxon>
    </lineage>
</organism>